<proteinExistence type="predicted"/>
<sequence>MPCIVRESQVLVWALLECRLEVVHHESKQGGEEEDKDIVVRPVNRDETELDSTTSESHFATFNGRDVYALCNDNRWNENRIDAFRDMGKDHHHFWKVVKERAPRTCSRSPTRSKLVIR</sequence>
<name>A0ACB9K2I6_9ASTR</name>
<dbReference type="Proteomes" id="UP001056120">
    <property type="component" value="Linkage Group LG01"/>
</dbReference>
<comment type="caution">
    <text evidence="1">The sequence shown here is derived from an EMBL/GenBank/DDBJ whole genome shotgun (WGS) entry which is preliminary data.</text>
</comment>
<reference evidence="1 2" key="2">
    <citation type="journal article" date="2022" name="Mol. Ecol. Resour.">
        <title>The genomes of chicory, endive, great burdock and yacon provide insights into Asteraceae paleo-polyploidization history and plant inulin production.</title>
        <authorList>
            <person name="Fan W."/>
            <person name="Wang S."/>
            <person name="Wang H."/>
            <person name="Wang A."/>
            <person name="Jiang F."/>
            <person name="Liu H."/>
            <person name="Zhao H."/>
            <person name="Xu D."/>
            <person name="Zhang Y."/>
        </authorList>
    </citation>
    <scope>NUCLEOTIDE SEQUENCE [LARGE SCALE GENOMIC DNA]</scope>
    <source>
        <strain evidence="2">cv. Yunnan</strain>
        <tissue evidence="1">Leaves</tissue>
    </source>
</reference>
<evidence type="ECO:0000313" key="1">
    <source>
        <dbReference type="EMBL" id="KAI3826498.1"/>
    </source>
</evidence>
<gene>
    <name evidence="1" type="ORF">L1987_00546</name>
</gene>
<organism evidence="1 2">
    <name type="scientific">Smallanthus sonchifolius</name>
    <dbReference type="NCBI Taxonomy" id="185202"/>
    <lineage>
        <taxon>Eukaryota</taxon>
        <taxon>Viridiplantae</taxon>
        <taxon>Streptophyta</taxon>
        <taxon>Embryophyta</taxon>
        <taxon>Tracheophyta</taxon>
        <taxon>Spermatophyta</taxon>
        <taxon>Magnoliopsida</taxon>
        <taxon>eudicotyledons</taxon>
        <taxon>Gunneridae</taxon>
        <taxon>Pentapetalae</taxon>
        <taxon>asterids</taxon>
        <taxon>campanulids</taxon>
        <taxon>Asterales</taxon>
        <taxon>Asteraceae</taxon>
        <taxon>Asteroideae</taxon>
        <taxon>Heliantheae alliance</taxon>
        <taxon>Millerieae</taxon>
        <taxon>Smallanthus</taxon>
    </lineage>
</organism>
<reference evidence="2" key="1">
    <citation type="journal article" date="2022" name="Mol. Ecol. Resour.">
        <title>The genomes of chicory, endive, great burdock and yacon provide insights into Asteraceae palaeo-polyploidization history and plant inulin production.</title>
        <authorList>
            <person name="Fan W."/>
            <person name="Wang S."/>
            <person name="Wang H."/>
            <person name="Wang A."/>
            <person name="Jiang F."/>
            <person name="Liu H."/>
            <person name="Zhao H."/>
            <person name="Xu D."/>
            <person name="Zhang Y."/>
        </authorList>
    </citation>
    <scope>NUCLEOTIDE SEQUENCE [LARGE SCALE GENOMIC DNA]</scope>
    <source>
        <strain evidence="2">cv. Yunnan</strain>
    </source>
</reference>
<dbReference type="EMBL" id="CM042018">
    <property type="protein sequence ID" value="KAI3826498.1"/>
    <property type="molecule type" value="Genomic_DNA"/>
</dbReference>
<keyword evidence="2" id="KW-1185">Reference proteome</keyword>
<protein>
    <submittedName>
        <fullName evidence="1">Uncharacterized protein</fullName>
    </submittedName>
</protein>
<accession>A0ACB9K2I6</accession>
<evidence type="ECO:0000313" key="2">
    <source>
        <dbReference type="Proteomes" id="UP001056120"/>
    </source>
</evidence>